<reference evidence="2" key="1">
    <citation type="submission" date="2020-05" db="EMBL/GenBank/DDBJ databases">
        <title>Mycena genomes resolve the evolution of fungal bioluminescence.</title>
        <authorList>
            <person name="Tsai I.J."/>
        </authorList>
    </citation>
    <scope>NUCLEOTIDE SEQUENCE</scope>
    <source>
        <strain evidence="2">171206Taipei</strain>
    </source>
</reference>
<feature type="compositionally biased region" description="Basic and acidic residues" evidence="1">
    <location>
        <begin position="86"/>
        <end position="100"/>
    </location>
</feature>
<dbReference type="Proteomes" id="UP000636479">
    <property type="component" value="Unassembled WGS sequence"/>
</dbReference>
<keyword evidence="3" id="KW-1185">Reference proteome</keyword>
<accession>A0A8H6W6G4</accession>
<dbReference type="EMBL" id="JACAZF010000004">
    <property type="protein sequence ID" value="KAF7306647.1"/>
    <property type="molecule type" value="Genomic_DNA"/>
</dbReference>
<proteinExistence type="predicted"/>
<comment type="caution">
    <text evidence="2">The sequence shown here is derived from an EMBL/GenBank/DDBJ whole genome shotgun (WGS) entry which is preliminary data.</text>
</comment>
<feature type="region of interest" description="Disordered" evidence="1">
    <location>
        <begin position="27"/>
        <end position="70"/>
    </location>
</feature>
<gene>
    <name evidence="2" type="ORF">MIND_00456200</name>
</gene>
<feature type="compositionally biased region" description="Basic and acidic residues" evidence="1">
    <location>
        <begin position="60"/>
        <end position="70"/>
    </location>
</feature>
<protein>
    <submittedName>
        <fullName evidence="2">Product biotin synthase</fullName>
    </submittedName>
</protein>
<name>A0A8H6W6G4_9AGAR</name>
<dbReference type="GeneID" id="59343890"/>
<feature type="region of interest" description="Disordered" evidence="1">
    <location>
        <begin position="86"/>
        <end position="106"/>
    </location>
</feature>
<evidence type="ECO:0000313" key="3">
    <source>
        <dbReference type="Proteomes" id="UP000636479"/>
    </source>
</evidence>
<organism evidence="2 3">
    <name type="scientific">Mycena indigotica</name>
    <dbReference type="NCBI Taxonomy" id="2126181"/>
    <lineage>
        <taxon>Eukaryota</taxon>
        <taxon>Fungi</taxon>
        <taxon>Dikarya</taxon>
        <taxon>Basidiomycota</taxon>
        <taxon>Agaricomycotina</taxon>
        <taxon>Agaricomycetes</taxon>
        <taxon>Agaricomycetidae</taxon>
        <taxon>Agaricales</taxon>
        <taxon>Marasmiineae</taxon>
        <taxon>Mycenaceae</taxon>
        <taxon>Mycena</taxon>
    </lineage>
</organism>
<dbReference type="RefSeq" id="XP_037221666.1">
    <property type="nucleotide sequence ID" value="XM_037361374.1"/>
</dbReference>
<dbReference type="AlphaFoldDB" id="A0A8H6W6G4"/>
<sequence length="106" mass="12214">MTALTIEQKKIQYSRQLYEYTEKQCKAARSRMSSTKAAPESHGHRKPHRADAEADGADEDGLRTPKAESKTTSELVLFQFVRGPDLHRTQQDSSLRDRINKAWRRL</sequence>
<evidence type="ECO:0000313" key="2">
    <source>
        <dbReference type="EMBL" id="KAF7306647.1"/>
    </source>
</evidence>
<evidence type="ECO:0000256" key="1">
    <source>
        <dbReference type="SAM" id="MobiDB-lite"/>
    </source>
</evidence>
<dbReference type="OrthoDB" id="10535092at2759"/>